<organism evidence="1">
    <name type="scientific">Solanum chacoense</name>
    <name type="common">Chaco potato</name>
    <dbReference type="NCBI Taxonomy" id="4108"/>
    <lineage>
        <taxon>Eukaryota</taxon>
        <taxon>Viridiplantae</taxon>
        <taxon>Streptophyta</taxon>
        <taxon>Embryophyta</taxon>
        <taxon>Tracheophyta</taxon>
        <taxon>Spermatophyta</taxon>
        <taxon>Magnoliopsida</taxon>
        <taxon>eudicotyledons</taxon>
        <taxon>Gunneridae</taxon>
        <taxon>Pentapetalae</taxon>
        <taxon>asterids</taxon>
        <taxon>lamiids</taxon>
        <taxon>Solanales</taxon>
        <taxon>Solanaceae</taxon>
        <taxon>Solanoideae</taxon>
        <taxon>Solaneae</taxon>
        <taxon>Solanum</taxon>
    </lineage>
</organism>
<evidence type="ECO:0000313" key="1">
    <source>
        <dbReference type="EMBL" id="JAP11493.1"/>
    </source>
</evidence>
<protein>
    <submittedName>
        <fullName evidence="1">Putative ovule protein</fullName>
    </submittedName>
</protein>
<sequence length="69" mass="8035">MLHLFARFNHIHSLLSCWVPCLIVFSKLSFCLAMSTTWRKDLSSTCEAISLDVYGLRPYAIFFDLFPFL</sequence>
<proteinExistence type="predicted"/>
<dbReference type="AlphaFoldDB" id="A0A0V0GTK7"/>
<accession>A0A0V0GTK7</accession>
<name>A0A0V0GTK7_SOLCH</name>
<reference evidence="1" key="1">
    <citation type="submission" date="2015-12" db="EMBL/GenBank/DDBJ databases">
        <title>Gene expression during late stages of embryo sac development: a critical building block for successful pollen-pistil interactions.</title>
        <authorList>
            <person name="Liu Y."/>
            <person name="Joly V."/>
            <person name="Sabar M."/>
            <person name="Matton D.P."/>
        </authorList>
    </citation>
    <scope>NUCLEOTIDE SEQUENCE</scope>
</reference>
<dbReference type="EMBL" id="GEDG01031229">
    <property type="protein sequence ID" value="JAP11493.1"/>
    <property type="molecule type" value="Transcribed_RNA"/>
</dbReference>